<organism evidence="4 5">
    <name type="scientific">Nocardioides glacieisoli</name>
    <dbReference type="NCBI Taxonomy" id="1168730"/>
    <lineage>
        <taxon>Bacteria</taxon>
        <taxon>Bacillati</taxon>
        <taxon>Actinomycetota</taxon>
        <taxon>Actinomycetes</taxon>
        <taxon>Propionibacteriales</taxon>
        <taxon>Nocardioidaceae</taxon>
        <taxon>Nocardioides</taxon>
    </lineage>
</organism>
<keyword evidence="5" id="KW-1185">Reference proteome</keyword>
<dbReference type="InterPro" id="IPR059000">
    <property type="entry name" value="ATPase_P-type_domA"/>
</dbReference>
<dbReference type="AlphaFoldDB" id="A0A4Q2RMV1"/>
<accession>A0A4Q2RMV1</accession>
<feature type="domain" description="P-type ATPase A" evidence="3">
    <location>
        <begin position="7"/>
        <end position="39"/>
    </location>
</feature>
<proteinExistence type="predicted"/>
<evidence type="ECO:0000256" key="2">
    <source>
        <dbReference type="SAM" id="MobiDB-lite"/>
    </source>
</evidence>
<evidence type="ECO:0000313" key="4">
    <source>
        <dbReference type="EMBL" id="RYB88423.1"/>
    </source>
</evidence>
<name>A0A4Q2RMV1_9ACTN</name>
<reference evidence="4 5" key="1">
    <citation type="submission" date="2019-01" db="EMBL/GenBank/DDBJ databases">
        <title>Novel species of Nocardioides.</title>
        <authorList>
            <person name="Liu Q."/>
            <person name="Xin Y.-H."/>
        </authorList>
    </citation>
    <scope>NUCLEOTIDE SEQUENCE [LARGE SCALE GENOMIC DNA]</scope>
    <source>
        <strain evidence="4 5">HLT3-15</strain>
    </source>
</reference>
<dbReference type="EMBL" id="SDWS01000015">
    <property type="protein sequence ID" value="RYB88423.1"/>
    <property type="molecule type" value="Genomic_DNA"/>
</dbReference>
<evidence type="ECO:0000259" key="3">
    <source>
        <dbReference type="Pfam" id="PF00122"/>
    </source>
</evidence>
<evidence type="ECO:0000313" key="5">
    <source>
        <dbReference type="Proteomes" id="UP000291838"/>
    </source>
</evidence>
<dbReference type="Pfam" id="PF00122">
    <property type="entry name" value="E1-E2_ATPase"/>
    <property type="match status" value="1"/>
</dbReference>
<feature type="region of interest" description="Disordered" evidence="2">
    <location>
        <begin position="40"/>
        <end position="62"/>
    </location>
</feature>
<comment type="caution">
    <text evidence="4">The sequence shown here is derived from an EMBL/GenBank/DDBJ whole genome shotgun (WGS) entry which is preliminary data.</text>
</comment>
<dbReference type="Proteomes" id="UP000291838">
    <property type="component" value="Unassembled WGS sequence"/>
</dbReference>
<dbReference type="OrthoDB" id="9814270at2"/>
<gene>
    <name evidence="4" type="ORF">EUA06_21405</name>
</gene>
<sequence>MAELARLSAPTACVLRDGRTVEVPASGLVPGDHVLLAGGPRARGCGGRRGPLPGRRRVTRDR</sequence>
<dbReference type="InterPro" id="IPR008250">
    <property type="entry name" value="ATPase_P-typ_transduc_dom_A_sf"/>
</dbReference>
<evidence type="ECO:0000256" key="1">
    <source>
        <dbReference type="ARBA" id="ARBA00004141"/>
    </source>
</evidence>
<protein>
    <recommendedName>
        <fullName evidence="3">P-type ATPase A domain-containing protein</fullName>
    </recommendedName>
</protein>
<dbReference type="SUPFAM" id="SSF81653">
    <property type="entry name" value="Calcium ATPase, transduction domain A"/>
    <property type="match status" value="1"/>
</dbReference>
<dbReference type="Gene3D" id="2.70.150.10">
    <property type="entry name" value="Calcium-transporting ATPase, cytoplasmic transduction domain A"/>
    <property type="match status" value="1"/>
</dbReference>
<comment type="subcellular location">
    <subcellularLocation>
        <location evidence="1">Membrane</location>
        <topology evidence="1">Multi-pass membrane protein</topology>
    </subcellularLocation>
</comment>